<proteinExistence type="predicted"/>
<dbReference type="PANTHER" id="PTHR12642">
    <property type="entry name" value="RIBOSOME BIOGENESIS PROTEIN NSA2 HOMOLOG"/>
    <property type="match status" value="1"/>
</dbReference>
<dbReference type="EMBL" id="PKPP01015578">
    <property type="protein sequence ID" value="PWA38489.1"/>
    <property type="molecule type" value="Genomic_DNA"/>
</dbReference>
<keyword evidence="2" id="KW-1185">Reference proteome</keyword>
<reference evidence="1 2" key="1">
    <citation type="journal article" date="2018" name="Mol. Plant">
        <title>The genome of Artemisia annua provides insight into the evolution of Asteraceae family and artemisinin biosynthesis.</title>
        <authorList>
            <person name="Shen Q."/>
            <person name="Zhang L."/>
            <person name="Liao Z."/>
            <person name="Wang S."/>
            <person name="Yan T."/>
            <person name="Shi P."/>
            <person name="Liu M."/>
            <person name="Fu X."/>
            <person name="Pan Q."/>
            <person name="Wang Y."/>
            <person name="Lv Z."/>
            <person name="Lu X."/>
            <person name="Zhang F."/>
            <person name="Jiang W."/>
            <person name="Ma Y."/>
            <person name="Chen M."/>
            <person name="Hao X."/>
            <person name="Li L."/>
            <person name="Tang Y."/>
            <person name="Lv G."/>
            <person name="Zhou Y."/>
            <person name="Sun X."/>
            <person name="Brodelius P.E."/>
            <person name="Rose J.K.C."/>
            <person name="Tang K."/>
        </authorList>
    </citation>
    <scope>NUCLEOTIDE SEQUENCE [LARGE SCALE GENOMIC DNA]</scope>
    <source>
        <strain evidence="2">cv. Huhao1</strain>
        <tissue evidence="1">Leaf</tissue>
    </source>
</reference>
<dbReference type="Proteomes" id="UP000245207">
    <property type="component" value="Unassembled WGS sequence"/>
</dbReference>
<comment type="caution">
    <text evidence="1">The sequence shown here is derived from an EMBL/GenBank/DDBJ whole genome shotgun (WGS) entry which is preliminary data.</text>
</comment>
<organism evidence="1 2">
    <name type="scientific">Artemisia annua</name>
    <name type="common">Sweet wormwood</name>
    <dbReference type="NCBI Taxonomy" id="35608"/>
    <lineage>
        <taxon>Eukaryota</taxon>
        <taxon>Viridiplantae</taxon>
        <taxon>Streptophyta</taxon>
        <taxon>Embryophyta</taxon>
        <taxon>Tracheophyta</taxon>
        <taxon>Spermatophyta</taxon>
        <taxon>Magnoliopsida</taxon>
        <taxon>eudicotyledons</taxon>
        <taxon>Gunneridae</taxon>
        <taxon>Pentapetalae</taxon>
        <taxon>asterids</taxon>
        <taxon>campanulids</taxon>
        <taxon>Asterales</taxon>
        <taxon>Asteraceae</taxon>
        <taxon>Asteroideae</taxon>
        <taxon>Anthemideae</taxon>
        <taxon>Artemisiinae</taxon>
        <taxon>Artemisia</taxon>
    </lineage>
</organism>
<dbReference type="InterPro" id="IPR039411">
    <property type="entry name" value="NSA2_fam"/>
</dbReference>
<accession>A0A2U1KP10</accession>
<sequence>MSDVQVHRIKGKMFAKKRYQEKAQMKKTLAMHEESSSRRKVDDDVQDYAVPAYLLDRGATTQAKVLSNIVKQKKKEKAGKWDVPLPNIRIQRDAVSPPEDADTSEFGTRRLTSHVLQLQGTSRSSVNSEAHTECLLMEHVLPVAITSSPSHYGTIKRKPLKKTNT</sequence>
<evidence type="ECO:0000313" key="1">
    <source>
        <dbReference type="EMBL" id="PWA38489.1"/>
    </source>
</evidence>
<dbReference type="OrthoDB" id="1847590at2759"/>
<name>A0A2U1KP10_ARTAN</name>
<dbReference type="AlphaFoldDB" id="A0A2U1KP10"/>
<gene>
    <name evidence="1" type="ORF">CTI12_AA523660</name>
</gene>
<evidence type="ECO:0000313" key="2">
    <source>
        <dbReference type="Proteomes" id="UP000245207"/>
    </source>
</evidence>
<protein>
    <submittedName>
        <fullName evidence="1">Ribosome biogenesis protein</fullName>
    </submittedName>
</protein>
<dbReference type="STRING" id="35608.A0A2U1KP10"/>